<dbReference type="AlphaFoldDB" id="A0A813K0U2"/>
<feature type="region of interest" description="Disordered" evidence="1">
    <location>
        <begin position="42"/>
        <end position="161"/>
    </location>
</feature>
<feature type="compositionally biased region" description="Acidic residues" evidence="1">
    <location>
        <begin position="106"/>
        <end position="119"/>
    </location>
</feature>
<name>A0A813K0U2_POLGL</name>
<keyword evidence="2" id="KW-0732">Signal</keyword>
<evidence type="ECO:0000256" key="2">
    <source>
        <dbReference type="SAM" id="SignalP"/>
    </source>
</evidence>
<accession>A0A813K0U2</accession>
<dbReference type="Proteomes" id="UP000626109">
    <property type="component" value="Unassembled WGS sequence"/>
</dbReference>
<proteinExistence type="predicted"/>
<feature type="non-terminal residue" evidence="3">
    <location>
        <position position="1"/>
    </location>
</feature>
<feature type="compositionally biased region" description="Polar residues" evidence="1">
    <location>
        <begin position="148"/>
        <end position="161"/>
    </location>
</feature>
<organism evidence="3 4">
    <name type="scientific">Polarella glacialis</name>
    <name type="common">Dinoflagellate</name>
    <dbReference type="NCBI Taxonomy" id="89957"/>
    <lineage>
        <taxon>Eukaryota</taxon>
        <taxon>Sar</taxon>
        <taxon>Alveolata</taxon>
        <taxon>Dinophyceae</taxon>
        <taxon>Suessiales</taxon>
        <taxon>Suessiaceae</taxon>
        <taxon>Polarella</taxon>
    </lineage>
</organism>
<comment type="caution">
    <text evidence="3">The sequence shown here is derived from an EMBL/GenBank/DDBJ whole genome shotgun (WGS) entry which is preliminary data.</text>
</comment>
<dbReference type="EMBL" id="CAJNNW010027124">
    <property type="protein sequence ID" value="CAE8689737.1"/>
    <property type="molecule type" value="Genomic_DNA"/>
</dbReference>
<protein>
    <submittedName>
        <fullName evidence="3">Uncharacterized protein</fullName>
    </submittedName>
</protein>
<feature type="non-terminal residue" evidence="3">
    <location>
        <position position="161"/>
    </location>
</feature>
<feature type="signal peptide" evidence="2">
    <location>
        <begin position="1"/>
        <end position="16"/>
    </location>
</feature>
<evidence type="ECO:0000256" key="1">
    <source>
        <dbReference type="SAM" id="MobiDB-lite"/>
    </source>
</evidence>
<feature type="compositionally biased region" description="Low complexity" evidence="1">
    <location>
        <begin position="120"/>
        <end position="131"/>
    </location>
</feature>
<feature type="chain" id="PRO_5032505613" evidence="2">
    <location>
        <begin position="17"/>
        <end position="161"/>
    </location>
</feature>
<reference evidence="3" key="1">
    <citation type="submission" date="2021-02" db="EMBL/GenBank/DDBJ databases">
        <authorList>
            <person name="Dougan E. K."/>
            <person name="Rhodes N."/>
            <person name="Thang M."/>
            <person name="Chan C."/>
        </authorList>
    </citation>
    <scope>NUCLEOTIDE SEQUENCE</scope>
</reference>
<sequence length="161" mass="17029">FPALCVLLVSLSVSLPRRPPDANMLFFFQRLCERLFDSSQSSAEGNSLRAEAEAEAEEDCAATDCESSQAEEDEEEKAPEKSRAASQCADDGADTDSTQPAASAGETEDDLTTTADEGESLSASEGEAVASRGPLAGDASETRRRSDAQLSCPRTNQEENG</sequence>
<evidence type="ECO:0000313" key="4">
    <source>
        <dbReference type="Proteomes" id="UP000626109"/>
    </source>
</evidence>
<evidence type="ECO:0000313" key="3">
    <source>
        <dbReference type="EMBL" id="CAE8689737.1"/>
    </source>
</evidence>
<gene>
    <name evidence="3" type="ORF">PGLA2088_LOCUS26575</name>
</gene>